<comment type="caution">
    <text evidence="1">The sequence shown here is derived from an EMBL/GenBank/DDBJ whole genome shotgun (WGS) entry which is preliminary data.</text>
</comment>
<dbReference type="AlphaFoldDB" id="A0AAU9WNT9"/>
<evidence type="ECO:0000313" key="2">
    <source>
        <dbReference type="Proteomes" id="UP001159428"/>
    </source>
</evidence>
<gene>
    <name evidence="1" type="ORF">PMEA_00008170</name>
</gene>
<organism evidence="1 2">
    <name type="scientific">Pocillopora meandrina</name>
    <dbReference type="NCBI Taxonomy" id="46732"/>
    <lineage>
        <taxon>Eukaryota</taxon>
        <taxon>Metazoa</taxon>
        <taxon>Cnidaria</taxon>
        <taxon>Anthozoa</taxon>
        <taxon>Hexacorallia</taxon>
        <taxon>Scleractinia</taxon>
        <taxon>Astrocoeniina</taxon>
        <taxon>Pocilloporidae</taxon>
        <taxon>Pocillopora</taxon>
    </lineage>
</organism>
<sequence length="169" mass="19683">MSLIIHHVFVFEYKGYIFIIEKVVGFFQDYQTSEISPTSTILPPLDADVSRNYSNNHSIAVNNKDDGAVIQTASGETDAQPKACGSFERIQFVDDSSFWAGVCSSWRKVKVFYNVDKWGHSRDQNRLYDQSAFEVALYHLNLWPYTTRWDCDDWKGPIFLEDFWKVFVR</sequence>
<keyword evidence="2" id="KW-1185">Reference proteome</keyword>
<protein>
    <submittedName>
        <fullName evidence="1">Uncharacterized protein</fullName>
    </submittedName>
</protein>
<name>A0AAU9WNT9_9CNID</name>
<dbReference type="EMBL" id="CALNXJ010000017">
    <property type="protein sequence ID" value="CAH3120277.1"/>
    <property type="molecule type" value="Genomic_DNA"/>
</dbReference>
<accession>A0AAU9WNT9</accession>
<dbReference type="Proteomes" id="UP001159428">
    <property type="component" value="Unassembled WGS sequence"/>
</dbReference>
<evidence type="ECO:0000313" key="1">
    <source>
        <dbReference type="EMBL" id="CAH3120277.1"/>
    </source>
</evidence>
<proteinExistence type="predicted"/>
<reference evidence="1 2" key="1">
    <citation type="submission" date="2022-05" db="EMBL/GenBank/DDBJ databases">
        <authorList>
            <consortium name="Genoscope - CEA"/>
            <person name="William W."/>
        </authorList>
    </citation>
    <scope>NUCLEOTIDE SEQUENCE [LARGE SCALE GENOMIC DNA]</scope>
</reference>